<protein>
    <recommendedName>
        <fullName evidence="3">PsbP protein</fullName>
    </recommendedName>
</protein>
<dbReference type="EMBL" id="JBHSMQ010000001">
    <property type="protein sequence ID" value="MFC5453601.1"/>
    <property type="molecule type" value="Genomic_DNA"/>
</dbReference>
<evidence type="ECO:0000313" key="1">
    <source>
        <dbReference type="EMBL" id="MFC5453601.1"/>
    </source>
</evidence>
<reference evidence="2" key="1">
    <citation type="journal article" date="2019" name="Int. J. Syst. Evol. Microbiol.">
        <title>The Global Catalogue of Microorganisms (GCM) 10K type strain sequencing project: providing services to taxonomists for standard genome sequencing and annotation.</title>
        <authorList>
            <consortium name="The Broad Institute Genomics Platform"/>
            <consortium name="The Broad Institute Genome Sequencing Center for Infectious Disease"/>
            <person name="Wu L."/>
            <person name="Ma J."/>
        </authorList>
    </citation>
    <scope>NUCLEOTIDE SEQUENCE [LARGE SCALE GENOMIC DNA]</scope>
    <source>
        <strain evidence="2">CGMCC 4.1469</strain>
    </source>
</reference>
<organism evidence="1 2">
    <name type="scientific">Prosthecobacter fluviatilis</name>
    <dbReference type="NCBI Taxonomy" id="445931"/>
    <lineage>
        <taxon>Bacteria</taxon>
        <taxon>Pseudomonadati</taxon>
        <taxon>Verrucomicrobiota</taxon>
        <taxon>Verrucomicrobiia</taxon>
        <taxon>Verrucomicrobiales</taxon>
        <taxon>Verrucomicrobiaceae</taxon>
        <taxon>Prosthecobacter</taxon>
    </lineage>
</organism>
<evidence type="ECO:0000313" key="2">
    <source>
        <dbReference type="Proteomes" id="UP001596052"/>
    </source>
</evidence>
<keyword evidence="2" id="KW-1185">Reference proteome</keyword>
<sequence length="175" mass="18577">MKHLLIPALIALLSLTSAVRGEEGKLEVNGLAFKFATPWAEIQSTGMFRAGTLSAKVEGAEKPVEAVFYSFPGPGGGGDIEANVKRWLGQFQGTPESKREELAAGDKKITLVTATGTYNDGPPMGAKTPRENYTLIAAIVPAGESNIFVKLTGPKDAISKLAEDFKKIVLSPFAK</sequence>
<name>A0ABW0KLX4_9BACT</name>
<comment type="caution">
    <text evidence="1">The sequence shown here is derived from an EMBL/GenBank/DDBJ whole genome shotgun (WGS) entry which is preliminary data.</text>
</comment>
<proteinExistence type="predicted"/>
<dbReference type="RefSeq" id="WP_377162833.1">
    <property type="nucleotide sequence ID" value="NZ_JBHSMQ010000001.1"/>
</dbReference>
<evidence type="ECO:0008006" key="3">
    <source>
        <dbReference type="Google" id="ProtNLM"/>
    </source>
</evidence>
<gene>
    <name evidence="1" type="ORF">ACFQDI_01935</name>
</gene>
<accession>A0ABW0KLX4</accession>
<dbReference type="Proteomes" id="UP001596052">
    <property type="component" value="Unassembled WGS sequence"/>
</dbReference>